<sequence length="209" mass="23771">MSTIQAYGLWPLVIVNSLIFIIFALSFMQPKTSRDWRSLGGFAAFIVALFTEMYGFPLTIYLLSGWLTDRYPGLDIYSHNSGHLWSDLLGMTGDPHLSPIHLFSYVLILGGLYLLSSSWSVLYKAQKNHELAITGPYAYVRHPQYVAFVLVMLGFLVQWPTILTLVMFPILVLVYKKLAKREERDTLAEFGEEYSRYMAKVPGFIPSLG</sequence>
<dbReference type="PATRIC" id="fig|1434110.4.peg.3888"/>
<feature type="transmembrane region" description="Helical" evidence="5">
    <location>
        <begin position="102"/>
        <end position="125"/>
    </location>
</feature>
<dbReference type="Pfam" id="PF04140">
    <property type="entry name" value="ICMT"/>
    <property type="match status" value="1"/>
</dbReference>
<keyword evidence="3 5" id="KW-1133">Transmembrane helix</keyword>
<keyword evidence="4 5" id="KW-0472">Membrane</keyword>
<evidence type="ECO:0008006" key="8">
    <source>
        <dbReference type="Google" id="ProtNLM"/>
    </source>
</evidence>
<dbReference type="EMBL" id="CP009516">
    <property type="protein sequence ID" value="AKB79499.1"/>
    <property type="molecule type" value="Genomic_DNA"/>
</dbReference>
<dbReference type="GO" id="GO:0004671">
    <property type="term" value="F:protein C-terminal S-isoprenylcysteine carboxyl O-methyltransferase activity"/>
    <property type="evidence" value="ECO:0007669"/>
    <property type="project" value="InterPro"/>
</dbReference>
<reference evidence="6 7" key="1">
    <citation type="submission" date="2014-07" db="EMBL/GenBank/DDBJ databases">
        <title>Methanogenic archaea and the global carbon cycle.</title>
        <authorList>
            <person name="Henriksen J.R."/>
            <person name="Luke J."/>
            <person name="Reinhart S."/>
            <person name="Benedict M.N."/>
            <person name="Youngblut N.D."/>
            <person name="Metcalf M.E."/>
            <person name="Whitaker R.J."/>
            <person name="Metcalf W.W."/>
        </authorList>
    </citation>
    <scope>NUCLEOTIDE SEQUENCE [LARGE SCALE GENOMIC DNA]</scope>
    <source>
        <strain evidence="6 7">HB-1</strain>
    </source>
</reference>
<dbReference type="PANTHER" id="PTHR12714">
    <property type="entry name" value="PROTEIN-S ISOPRENYLCYSTEINE O-METHYLTRANSFERASE"/>
    <property type="match status" value="1"/>
</dbReference>
<evidence type="ECO:0000256" key="1">
    <source>
        <dbReference type="ARBA" id="ARBA00004141"/>
    </source>
</evidence>
<organism evidence="6 7">
    <name type="scientific">Methanosarcina horonobensis HB-1 = JCM 15518</name>
    <dbReference type="NCBI Taxonomy" id="1434110"/>
    <lineage>
        <taxon>Archaea</taxon>
        <taxon>Methanobacteriati</taxon>
        <taxon>Methanobacteriota</taxon>
        <taxon>Stenosarchaea group</taxon>
        <taxon>Methanomicrobia</taxon>
        <taxon>Methanosarcinales</taxon>
        <taxon>Methanosarcinaceae</taxon>
        <taxon>Methanosarcina</taxon>
    </lineage>
</organism>
<dbReference type="STRING" id="1434110.MSHOH_3016"/>
<dbReference type="GO" id="GO:0016020">
    <property type="term" value="C:membrane"/>
    <property type="evidence" value="ECO:0007669"/>
    <property type="project" value="UniProtKB-SubCell"/>
</dbReference>
<dbReference type="RefSeq" id="WP_048141177.1">
    <property type="nucleotide sequence ID" value="NZ_CP009516.1"/>
</dbReference>
<evidence type="ECO:0000256" key="2">
    <source>
        <dbReference type="ARBA" id="ARBA00022692"/>
    </source>
</evidence>
<dbReference type="GeneID" id="24832338"/>
<protein>
    <recommendedName>
        <fullName evidence="8">Isoprenylcysteine carboxyl methyltransferase</fullName>
    </recommendedName>
</protein>
<dbReference type="KEGG" id="mhor:MSHOH_3016"/>
<feature type="transmembrane region" description="Helical" evidence="5">
    <location>
        <begin position="39"/>
        <end position="63"/>
    </location>
</feature>
<dbReference type="InterPro" id="IPR007269">
    <property type="entry name" value="ICMT_MeTrfase"/>
</dbReference>
<name>A0A0E3SC40_9EURY</name>
<evidence type="ECO:0000313" key="7">
    <source>
        <dbReference type="Proteomes" id="UP000033101"/>
    </source>
</evidence>
<dbReference type="OrthoDB" id="148346at2157"/>
<proteinExistence type="predicted"/>
<dbReference type="Proteomes" id="UP000033101">
    <property type="component" value="Chromosome"/>
</dbReference>
<gene>
    <name evidence="6" type="ORF">MSHOH_3016</name>
</gene>
<keyword evidence="7" id="KW-1185">Reference proteome</keyword>
<evidence type="ECO:0000313" key="6">
    <source>
        <dbReference type="EMBL" id="AKB79499.1"/>
    </source>
</evidence>
<evidence type="ECO:0000256" key="3">
    <source>
        <dbReference type="ARBA" id="ARBA00022989"/>
    </source>
</evidence>
<dbReference type="AlphaFoldDB" id="A0A0E3SC40"/>
<accession>A0A0E3SC40</accession>
<evidence type="ECO:0000256" key="4">
    <source>
        <dbReference type="ARBA" id="ARBA00023136"/>
    </source>
</evidence>
<feature type="transmembrane region" description="Helical" evidence="5">
    <location>
        <begin position="145"/>
        <end position="175"/>
    </location>
</feature>
<keyword evidence="2 5" id="KW-0812">Transmembrane</keyword>
<feature type="transmembrane region" description="Helical" evidence="5">
    <location>
        <begin position="6"/>
        <end position="27"/>
    </location>
</feature>
<evidence type="ECO:0000256" key="5">
    <source>
        <dbReference type="SAM" id="Phobius"/>
    </source>
</evidence>
<comment type="subcellular location">
    <subcellularLocation>
        <location evidence="1">Membrane</location>
        <topology evidence="1">Multi-pass membrane protein</topology>
    </subcellularLocation>
</comment>
<dbReference type="Gene3D" id="1.20.120.1630">
    <property type="match status" value="1"/>
</dbReference>
<dbReference type="HOGENOM" id="CLU_085372_0_0_2"/>
<dbReference type="PANTHER" id="PTHR12714:SF9">
    <property type="entry name" value="PROTEIN-S-ISOPRENYLCYSTEINE O-METHYLTRANSFERASE"/>
    <property type="match status" value="1"/>
</dbReference>